<dbReference type="Pfam" id="PF19127">
    <property type="entry name" value="Choline_bind_3"/>
    <property type="match status" value="2"/>
</dbReference>
<evidence type="ECO:0000313" key="12">
    <source>
        <dbReference type="Proteomes" id="UP000636394"/>
    </source>
</evidence>
<feature type="domain" description="L,D-TPase catalytic" evidence="10">
    <location>
        <begin position="423"/>
        <end position="543"/>
    </location>
</feature>
<evidence type="ECO:0000256" key="8">
    <source>
        <dbReference type="PROSITE-ProRule" id="PRU01373"/>
    </source>
</evidence>
<dbReference type="CDD" id="cd16913">
    <property type="entry name" value="YkuD_like"/>
    <property type="match status" value="1"/>
</dbReference>
<dbReference type="InterPro" id="IPR038063">
    <property type="entry name" value="Transpep_catalytic_dom"/>
</dbReference>
<sequence>MQDPGLAELISVSLGRFRSTMAQRPERRAAMYEKPLHAKHLPTTAVLLLIGATLAGCLVLSPTPAFAADDTGTPPSDQVIDAPNDGTDAPALPPASEPDQPGATSAPDGSNDADTPNDPADPNDPGADKPDPFPAQGWTTDESGRRFYYDGKSADPLTGWLSLDGKNYYLRPDQGGAVATGLFRVGGVQYIADSLGVRCQERWVSVDGKQYWCNKQGRPVTGWFKQKGASCYLDPANNGAKTFGWKKLGKSWYYFNPRNGVLQTGWIKDGKIWYYADNSGVMKTGWQKVGKKWYHLKKNGAMSTGWLKDRGTWYHLKSSGAMSTGWVKDGKTWYYLDKKSGAMKTGWQKVGKKWYHLKKNGAMSTGWVKDGKTWYLLDEKSGAMLTGTNWVNGKAYHLDSSGAWSDDHGMTNKAQKYSSPTKYMILIDCYHNEFGVYQGSKGNWKRIRFWPCSTGAYSTPTVKGVYHAGIKGLGFGNGFTCWYYTQILGDYLIHSGEYVQGSMTQILDNRMGVNISHGCVRLTLPRAKWVYNTIPSGSTIVTY</sequence>
<dbReference type="Pfam" id="PF03734">
    <property type="entry name" value="YkuD"/>
    <property type="match status" value="1"/>
</dbReference>
<proteinExistence type="predicted"/>
<dbReference type="Gene3D" id="2.10.270.10">
    <property type="entry name" value="Cholin Binding"/>
    <property type="match status" value="5"/>
</dbReference>
<feature type="repeat" description="Cell wall-binding" evidence="7">
    <location>
        <begin position="303"/>
        <end position="322"/>
    </location>
</feature>
<evidence type="ECO:0000313" key="11">
    <source>
        <dbReference type="EMBL" id="NHM14689.1"/>
    </source>
</evidence>
<dbReference type="InterPro" id="IPR018337">
    <property type="entry name" value="Cell_wall/Cho-bd_repeat"/>
</dbReference>
<evidence type="ECO:0000256" key="6">
    <source>
        <dbReference type="ARBA" id="ARBA00023316"/>
    </source>
</evidence>
<keyword evidence="4 8" id="KW-0133">Cell shape</keyword>
<keyword evidence="6 8" id="KW-0961">Cell wall biogenesis/degradation</keyword>
<organism evidence="11 12">
    <name type="scientific">Xiamenia xianingshaonis</name>
    <dbReference type="NCBI Taxonomy" id="2682776"/>
    <lineage>
        <taxon>Bacteria</taxon>
        <taxon>Bacillati</taxon>
        <taxon>Actinomycetota</taxon>
        <taxon>Coriobacteriia</taxon>
        <taxon>Eggerthellales</taxon>
        <taxon>Eggerthellaceae</taxon>
        <taxon>Xiamenia</taxon>
    </lineage>
</organism>
<dbReference type="Pfam" id="PF01473">
    <property type="entry name" value="Choline_bind_1"/>
    <property type="match status" value="3"/>
</dbReference>
<evidence type="ECO:0000256" key="7">
    <source>
        <dbReference type="PROSITE-ProRule" id="PRU00591"/>
    </source>
</evidence>
<evidence type="ECO:0000256" key="1">
    <source>
        <dbReference type="ARBA" id="ARBA00004752"/>
    </source>
</evidence>
<evidence type="ECO:0000256" key="2">
    <source>
        <dbReference type="ARBA" id="ARBA00022679"/>
    </source>
</evidence>
<comment type="caution">
    <text evidence="11">The sequence shown here is derived from an EMBL/GenBank/DDBJ whole genome shotgun (WGS) entry which is preliminary data.</text>
</comment>
<gene>
    <name evidence="11" type="ORF">GMI68_07925</name>
</gene>
<dbReference type="EMBL" id="WPCR01000009">
    <property type="protein sequence ID" value="NHM14689.1"/>
    <property type="molecule type" value="Genomic_DNA"/>
</dbReference>
<feature type="repeat" description="Cell wall-binding" evidence="7">
    <location>
        <begin position="344"/>
        <end position="363"/>
    </location>
</feature>
<evidence type="ECO:0000256" key="3">
    <source>
        <dbReference type="ARBA" id="ARBA00022737"/>
    </source>
</evidence>
<evidence type="ECO:0000256" key="9">
    <source>
        <dbReference type="SAM" id="MobiDB-lite"/>
    </source>
</evidence>
<evidence type="ECO:0000259" key="10">
    <source>
        <dbReference type="PROSITE" id="PS52029"/>
    </source>
</evidence>
<dbReference type="PROSITE" id="PS51170">
    <property type="entry name" value="CW"/>
    <property type="match status" value="4"/>
</dbReference>
<feature type="repeat" description="Cell wall-binding" evidence="7">
    <location>
        <begin position="283"/>
        <end position="302"/>
    </location>
</feature>
<keyword evidence="2" id="KW-0808">Transferase</keyword>
<feature type="region of interest" description="Disordered" evidence="9">
    <location>
        <begin position="68"/>
        <end position="144"/>
    </location>
</feature>
<evidence type="ECO:0000256" key="5">
    <source>
        <dbReference type="ARBA" id="ARBA00022984"/>
    </source>
</evidence>
<name>A0ABX0IIP3_9ACTN</name>
<accession>A0ABX0IIP3</accession>
<protein>
    <submittedName>
        <fullName evidence="11">L,D-transpeptidase family protein</fullName>
    </submittedName>
</protein>
<dbReference type="PROSITE" id="PS52029">
    <property type="entry name" value="LD_TPASE"/>
    <property type="match status" value="1"/>
</dbReference>
<evidence type="ECO:0000256" key="4">
    <source>
        <dbReference type="ARBA" id="ARBA00022960"/>
    </source>
</evidence>
<comment type="caution">
    <text evidence="8">Lacks conserved residue(s) required for the propagation of feature annotation.</text>
</comment>
<dbReference type="SUPFAM" id="SSF69360">
    <property type="entry name" value="Cell wall binding repeat"/>
    <property type="match status" value="2"/>
</dbReference>
<feature type="repeat" description="Cell wall-binding" evidence="7">
    <location>
        <begin position="263"/>
        <end position="282"/>
    </location>
</feature>
<keyword evidence="12" id="KW-1185">Reference proteome</keyword>
<keyword evidence="3" id="KW-0677">Repeat</keyword>
<feature type="compositionally biased region" description="Low complexity" evidence="9">
    <location>
        <begin position="112"/>
        <end position="125"/>
    </location>
</feature>
<dbReference type="SUPFAM" id="SSF141523">
    <property type="entry name" value="L,D-transpeptidase catalytic domain-like"/>
    <property type="match status" value="1"/>
</dbReference>
<reference evidence="11 12" key="1">
    <citation type="submission" date="2019-11" db="EMBL/GenBank/DDBJ databases">
        <title>Eggerthellaceae novel genus isolated from the rectal contents of marmort.</title>
        <authorList>
            <person name="Zhang G."/>
        </authorList>
    </citation>
    <scope>NUCLEOTIDE SEQUENCE [LARGE SCALE GENOMIC DNA]</scope>
    <source>
        <strain evidence="12">zg-886</strain>
    </source>
</reference>
<dbReference type="Proteomes" id="UP000636394">
    <property type="component" value="Unassembled WGS sequence"/>
</dbReference>
<dbReference type="Gene3D" id="2.40.440.10">
    <property type="entry name" value="L,D-transpeptidase catalytic domain-like"/>
    <property type="match status" value="1"/>
</dbReference>
<keyword evidence="5 8" id="KW-0573">Peptidoglycan synthesis</keyword>
<comment type="pathway">
    <text evidence="1 8">Cell wall biogenesis; peptidoglycan biosynthesis.</text>
</comment>
<dbReference type="InterPro" id="IPR005490">
    <property type="entry name" value="LD_TPept_cat_dom"/>
</dbReference>